<evidence type="ECO:0000256" key="6">
    <source>
        <dbReference type="ARBA" id="ARBA00023136"/>
    </source>
</evidence>
<dbReference type="PANTHER" id="PTHR30026">
    <property type="entry name" value="OUTER MEMBRANE PROTEIN TOLC"/>
    <property type="match status" value="1"/>
</dbReference>
<proteinExistence type="inferred from homology"/>
<dbReference type="RefSeq" id="WP_185889846.1">
    <property type="nucleotide sequence ID" value="NZ_CP060202.1"/>
</dbReference>
<evidence type="ECO:0000256" key="5">
    <source>
        <dbReference type="ARBA" id="ARBA00022692"/>
    </source>
</evidence>
<dbReference type="EMBL" id="CP060202">
    <property type="protein sequence ID" value="QNH63972.1"/>
    <property type="molecule type" value="Genomic_DNA"/>
</dbReference>
<feature type="signal peptide" evidence="8">
    <location>
        <begin position="1"/>
        <end position="30"/>
    </location>
</feature>
<dbReference type="InterPro" id="IPR051906">
    <property type="entry name" value="TolC-like"/>
</dbReference>
<keyword evidence="10" id="KW-1185">Reference proteome</keyword>
<comment type="similarity">
    <text evidence="2">Belongs to the outer membrane factor (OMF) (TC 1.B.17) family.</text>
</comment>
<evidence type="ECO:0000256" key="4">
    <source>
        <dbReference type="ARBA" id="ARBA00022452"/>
    </source>
</evidence>
<dbReference type="PANTHER" id="PTHR30026:SF20">
    <property type="entry name" value="OUTER MEMBRANE PROTEIN TOLC"/>
    <property type="match status" value="1"/>
</dbReference>
<keyword evidence="5" id="KW-0812">Transmembrane</keyword>
<keyword evidence="8" id="KW-0732">Signal</keyword>
<dbReference type="Gene3D" id="1.20.1600.10">
    <property type="entry name" value="Outer membrane efflux proteins (OEP)"/>
    <property type="match status" value="1"/>
</dbReference>
<dbReference type="SUPFAM" id="SSF56954">
    <property type="entry name" value="Outer membrane efflux proteins (OEP)"/>
    <property type="match status" value="1"/>
</dbReference>
<dbReference type="GO" id="GO:0015288">
    <property type="term" value="F:porin activity"/>
    <property type="evidence" value="ECO:0007669"/>
    <property type="project" value="TreeGrafter"/>
</dbReference>
<evidence type="ECO:0000256" key="1">
    <source>
        <dbReference type="ARBA" id="ARBA00004442"/>
    </source>
</evidence>
<evidence type="ECO:0000256" key="3">
    <source>
        <dbReference type="ARBA" id="ARBA00022448"/>
    </source>
</evidence>
<dbReference type="GO" id="GO:0009279">
    <property type="term" value="C:cell outer membrane"/>
    <property type="evidence" value="ECO:0007669"/>
    <property type="project" value="UniProtKB-SubCell"/>
</dbReference>
<dbReference type="AlphaFoldDB" id="A0A7G7WC79"/>
<protein>
    <submittedName>
        <fullName evidence="9">TolC family protein</fullName>
    </submittedName>
</protein>
<name>A0A7G7WC79_9BACT</name>
<evidence type="ECO:0000313" key="9">
    <source>
        <dbReference type="EMBL" id="QNH63972.1"/>
    </source>
</evidence>
<evidence type="ECO:0000256" key="2">
    <source>
        <dbReference type="ARBA" id="ARBA00007613"/>
    </source>
</evidence>
<gene>
    <name evidence="9" type="ORF">H4317_09330</name>
</gene>
<dbReference type="Pfam" id="PF02321">
    <property type="entry name" value="OEP"/>
    <property type="match status" value="2"/>
</dbReference>
<organism evidence="9 10">
    <name type="scientific">Hymenobacter sediminicola</name>
    <dbReference type="NCBI Taxonomy" id="2761579"/>
    <lineage>
        <taxon>Bacteria</taxon>
        <taxon>Pseudomonadati</taxon>
        <taxon>Bacteroidota</taxon>
        <taxon>Cytophagia</taxon>
        <taxon>Cytophagales</taxon>
        <taxon>Hymenobacteraceae</taxon>
        <taxon>Hymenobacter</taxon>
    </lineage>
</organism>
<dbReference type="GO" id="GO:1990281">
    <property type="term" value="C:efflux pump complex"/>
    <property type="evidence" value="ECO:0007669"/>
    <property type="project" value="TreeGrafter"/>
</dbReference>
<dbReference type="InterPro" id="IPR003423">
    <property type="entry name" value="OMP_efflux"/>
</dbReference>
<evidence type="ECO:0000256" key="7">
    <source>
        <dbReference type="ARBA" id="ARBA00023237"/>
    </source>
</evidence>
<comment type="subcellular location">
    <subcellularLocation>
        <location evidence="1">Cell outer membrane</location>
    </subcellularLocation>
</comment>
<feature type="chain" id="PRO_5028989981" evidence="8">
    <location>
        <begin position="31"/>
        <end position="513"/>
    </location>
</feature>
<dbReference type="Proteomes" id="UP000515489">
    <property type="component" value="Chromosome"/>
</dbReference>
<keyword evidence="4" id="KW-1134">Transmembrane beta strand</keyword>
<reference evidence="9 10" key="1">
    <citation type="submission" date="2020-08" db="EMBL/GenBank/DDBJ databases">
        <title>Hymenobacter sp. S2-20-2 genome sequencing.</title>
        <authorList>
            <person name="Jin L."/>
        </authorList>
    </citation>
    <scope>NUCLEOTIDE SEQUENCE [LARGE SCALE GENOMIC DNA]</scope>
    <source>
        <strain evidence="9 10">S2-20-2</strain>
    </source>
</reference>
<evidence type="ECO:0000313" key="10">
    <source>
        <dbReference type="Proteomes" id="UP000515489"/>
    </source>
</evidence>
<keyword evidence="3" id="KW-0813">Transport</keyword>
<sequence length="513" mass="55535">MKATATPLPRTLALAGTTALLLAIAGPALAQTTPPAQPPAGALAQPAATGASFTLQSAVNYALEHNLTVRQSQLNAELSDVTQRAGRGALLPTANLNASQTWNYGTGLDPLTNDFVSQTIRSNNFSASTQITLFSGFQLRNAVKRNALDYQAALVDIEQARNDLSLNVASVYLQLVLSEELIRANQTRVNSSQQQIDRTQKLLKAGAVAESNLLDSRAQLASDELNVVTAQNQRDIARLQLIQLLNLDAAGAANFQIELPQLPDPDDEAAYNAEPSAIFETAQGLMPEIKAADLRVRSSQLGIDVARGAYLPRLTFGAGVFTGFSSSRLARVFNGDSTAVVPIPVVQYVGGQPIPTTFAVLQPKQAIPELLPAKFSDQIKDNLGRQLQFNLNIPILNGFQARTNVQRAQVTARQAELRAEQTRLTLRQNIQQAAADALAAQRRFTSSKRQVEALTTAYRNAEIRFNNGLLNGTEFNIAKNNLAAAESTMIQAKYEFIFRSKVLDFYQGRPLAL</sequence>
<dbReference type="KEGG" id="hsk:H4317_09330"/>
<evidence type="ECO:0000256" key="8">
    <source>
        <dbReference type="SAM" id="SignalP"/>
    </source>
</evidence>
<keyword evidence="6" id="KW-0472">Membrane</keyword>
<dbReference type="GO" id="GO:0015562">
    <property type="term" value="F:efflux transmembrane transporter activity"/>
    <property type="evidence" value="ECO:0007669"/>
    <property type="project" value="InterPro"/>
</dbReference>
<keyword evidence="7" id="KW-0998">Cell outer membrane</keyword>
<accession>A0A7G7WC79</accession>